<dbReference type="EMBL" id="QGNW01000004">
    <property type="protein sequence ID" value="RVX21973.1"/>
    <property type="molecule type" value="Genomic_DNA"/>
</dbReference>
<dbReference type="Gene3D" id="3.40.50.1820">
    <property type="entry name" value="alpha/beta hydrolase"/>
    <property type="match status" value="1"/>
</dbReference>
<dbReference type="PANTHER" id="PTHR31591">
    <property type="entry name" value="UPF0613 PROTEIN PB24D3.06C"/>
    <property type="match status" value="1"/>
</dbReference>
<dbReference type="InterPro" id="IPR029058">
    <property type="entry name" value="AB_hydrolase_fold"/>
</dbReference>
<evidence type="ECO:0000313" key="2">
    <source>
        <dbReference type="EMBL" id="RVX21973.1"/>
    </source>
</evidence>
<evidence type="ECO:0000313" key="3">
    <source>
        <dbReference type="Proteomes" id="UP000288805"/>
    </source>
</evidence>
<dbReference type="InterPro" id="IPR013744">
    <property type="entry name" value="SidJ"/>
</dbReference>
<dbReference type="PANTHER" id="PTHR31591:SF1">
    <property type="entry name" value="UPF0613 PROTEIN PB24D3.06C"/>
    <property type="match status" value="1"/>
</dbReference>
<reference evidence="2 3" key="1">
    <citation type="journal article" date="2018" name="PLoS Genet.">
        <title>Population sequencing reveals clonal diversity and ancestral inbreeding in the grapevine cultivar Chardonnay.</title>
        <authorList>
            <person name="Roach M.J."/>
            <person name="Johnson D.L."/>
            <person name="Bohlmann J."/>
            <person name="van Vuuren H.J."/>
            <person name="Jones S.J."/>
            <person name="Pretorius I.S."/>
            <person name="Schmidt S.A."/>
            <person name="Borneman A.R."/>
        </authorList>
    </citation>
    <scope>NUCLEOTIDE SEQUENCE [LARGE SCALE GENOMIC DNA]</scope>
    <source>
        <strain evidence="3">cv. Chardonnay</strain>
        <strain evidence="2">I10V1</strain>
        <tissue evidence="2">Leaf</tissue>
    </source>
</reference>
<accession>A0A438KL83</accession>
<dbReference type="Pfam" id="PF08538">
    <property type="entry name" value="DUF1749"/>
    <property type="match status" value="1"/>
</dbReference>
<evidence type="ECO:0000313" key="1">
    <source>
        <dbReference type="EMBL" id="RVW55510.1"/>
    </source>
</evidence>
<protein>
    <submittedName>
        <fullName evidence="2">Uncharacterized protein</fullName>
    </submittedName>
</protein>
<dbReference type="AlphaFoldDB" id="A0A438KL83"/>
<proteinExistence type="predicted"/>
<dbReference type="Proteomes" id="UP000288805">
    <property type="component" value="Unassembled WGS sequence"/>
</dbReference>
<name>A0A438KL83_VITVI</name>
<sequence>MGNIIREVTAEAAWVPLSFLAIYLEPLAMALENEKWSLVQLLLSSSYSGYGISSLKQVTYVAFS</sequence>
<organism evidence="2 3">
    <name type="scientific">Vitis vinifera</name>
    <name type="common">Grape</name>
    <dbReference type="NCBI Taxonomy" id="29760"/>
    <lineage>
        <taxon>Eukaryota</taxon>
        <taxon>Viridiplantae</taxon>
        <taxon>Streptophyta</taxon>
        <taxon>Embryophyta</taxon>
        <taxon>Tracheophyta</taxon>
        <taxon>Spermatophyta</taxon>
        <taxon>Magnoliopsida</taxon>
        <taxon>eudicotyledons</taxon>
        <taxon>Gunneridae</taxon>
        <taxon>Pentapetalae</taxon>
        <taxon>rosids</taxon>
        <taxon>Vitales</taxon>
        <taxon>Vitaceae</taxon>
        <taxon>Viteae</taxon>
        <taxon>Vitis</taxon>
    </lineage>
</organism>
<dbReference type="EMBL" id="QGNW01001114">
    <property type="protein sequence ID" value="RVW55510.1"/>
    <property type="molecule type" value="Genomic_DNA"/>
</dbReference>
<gene>
    <name evidence="2" type="ORF">CK203_001367</name>
    <name evidence="1" type="ORF">CK203_075252</name>
</gene>
<comment type="caution">
    <text evidence="2">The sequence shown here is derived from an EMBL/GenBank/DDBJ whole genome shotgun (WGS) entry which is preliminary data.</text>
</comment>